<dbReference type="EMBL" id="JAHQXF010000001">
    <property type="protein sequence ID" value="MBV0923693.1"/>
    <property type="molecule type" value="Genomic_DNA"/>
</dbReference>
<feature type="domain" description="eRF1" evidence="8">
    <location>
        <begin position="282"/>
        <end position="371"/>
    </location>
</feature>
<feature type="domain" description="eRF1/Pelota-like N-terminal" evidence="6">
    <location>
        <begin position="13"/>
        <end position="127"/>
    </location>
</feature>
<gene>
    <name evidence="9" type="ORF">KTS45_05710</name>
</gene>
<dbReference type="Gene3D" id="3.30.420.60">
    <property type="entry name" value="eRF1 domain 2"/>
    <property type="match status" value="1"/>
</dbReference>
<dbReference type="Pfam" id="PF03464">
    <property type="entry name" value="eRF1_2"/>
    <property type="match status" value="1"/>
</dbReference>
<dbReference type="InterPro" id="IPR029064">
    <property type="entry name" value="Ribosomal_eL30-like_sf"/>
</dbReference>
<accession>A0A8J7YBY9</accession>
<keyword evidence="3" id="KW-0963">Cytoplasm</keyword>
<dbReference type="InterPro" id="IPR004403">
    <property type="entry name" value="Peptide_chain-rel_eRF1/aRF1"/>
</dbReference>
<evidence type="ECO:0000256" key="4">
    <source>
        <dbReference type="ARBA" id="ARBA00022917"/>
    </source>
</evidence>
<dbReference type="InterPro" id="IPR042226">
    <property type="entry name" value="eFR1_2_sf"/>
</dbReference>
<evidence type="ECO:0000259" key="7">
    <source>
        <dbReference type="Pfam" id="PF03464"/>
    </source>
</evidence>
<evidence type="ECO:0000259" key="6">
    <source>
        <dbReference type="Pfam" id="PF03463"/>
    </source>
</evidence>
<dbReference type="InterPro" id="IPR024049">
    <property type="entry name" value="eRF1_1_sf"/>
</dbReference>
<dbReference type="AlphaFoldDB" id="A0A8J7YBY9"/>
<dbReference type="Pfam" id="PF03465">
    <property type="entry name" value="eRF1_3"/>
    <property type="match status" value="1"/>
</dbReference>
<dbReference type="InterPro" id="IPR005140">
    <property type="entry name" value="eRF1_Pelota-like_N"/>
</dbReference>
<dbReference type="Gene3D" id="3.30.960.10">
    <property type="entry name" value="eRF1 domain 1"/>
    <property type="match status" value="1"/>
</dbReference>
<dbReference type="Pfam" id="PF03463">
    <property type="entry name" value="eRF1_1"/>
    <property type="match status" value="1"/>
</dbReference>
<dbReference type="PANTHER" id="PTHR10113">
    <property type="entry name" value="PEPTIDE CHAIN RELEASE FACTOR SUBUNIT 1"/>
    <property type="match status" value="1"/>
</dbReference>
<dbReference type="SUPFAM" id="SSF55481">
    <property type="entry name" value="N-terminal domain of eukaryotic peptide chain release factor subunit 1, ERF1"/>
    <property type="match status" value="1"/>
</dbReference>
<comment type="similarity">
    <text evidence="2">Belongs to the eukaryotic release factor 1 family.</text>
</comment>
<feature type="domain" description="eRF1" evidence="7">
    <location>
        <begin position="140"/>
        <end position="273"/>
    </location>
</feature>
<dbReference type="InterPro" id="IPR005142">
    <property type="entry name" value="eRF1_3"/>
</dbReference>
<protein>
    <submittedName>
        <fullName evidence="9">Peptide chain release factor 1</fullName>
    </submittedName>
</protein>
<comment type="subcellular location">
    <subcellularLocation>
        <location evidence="1">Cytoplasm</location>
    </subcellularLocation>
</comment>
<feature type="compositionally biased region" description="Basic and acidic residues" evidence="5">
    <location>
        <begin position="178"/>
        <end position="189"/>
    </location>
</feature>
<dbReference type="GO" id="GO:0003747">
    <property type="term" value="F:translation release factor activity"/>
    <property type="evidence" value="ECO:0007669"/>
    <property type="project" value="InterPro"/>
</dbReference>
<evidence type="ECO:0000256" key="5">
    <source>
        <dbReference type="SAM" id="MobiDB-lite"/>
    </source>
</evidence>
<keyword evidence="10" id="KW-1185">Reference proteome</keyword>
<dbReference type="OrthoDB" id="1011at2157"/>
<dbReference type="InterPro" id="IPR005141">
    <property type="entry name" value="eRF1_2"/>
</dbReference>
<organism evidence="9 10">
    <name type="scientific">Haloarcula limicola</name>
    <dbReference type="NCBI Taxonomy" id="1429915"/>
    <lineage>
        <taxon>Archaea</taxon>
        <taxon>Methanobacteriati</taxon>
        <taxon>Methanobacteriota</taxon>
        <taxon>Stenosarchaea group</taxon>
        <taxon>Halobacteria</taxon>
        <taxon>Halobacteriales</taxon>
        <taxon>Haloarculaceae</taxon>
        <taxon>Haloarcula</taxon>
    </lineage>
</organism>
<evidence type="ECO:0000259" key="8">
    <source>
        <dbReference type="Pfam" id="PF03465"/>
    </source>
</evidence>
<comment type="caution">
    <text evidence="9">The sequence shown here is derived from an EMBL/GenBank/DDBJ whole genome shotgun (WGS) entry which is preliminary data.</text>
</comment>
<keyword evidence="4" id="KW-0648">Protein biosynthesis</keyword>
<sequence length="372" mass="40394">MTESTHADDLRNRIEAVETASADTDRLLSVAVPATEPIGETLEAIEEDHAEASYLDTDETTQTHVREALDEVKRLLNDYDETPANGLVVYAGVVDGDLRTYVFDDPPESVTESVYERSNEFDASPLDATVAEAADAGTHGLLVVARESAVFGRYDAESVELVDEIESDVPSKQSATGRSEESFQDRSEERAGEFFDAVGDAAQRVFLPEADVAGETPDPDIDRLVVGGSEVMAEQFHDGDHLHERLEERVVGPFEVSYASEQGLRELVDAAENAEALDVTDARDTMDRFFGELDDGDEAVYGPNDTEEALEEGAVETLLVSDSLDPAEAQELSKRASETGADTITVPTGYDRGERFDEGFEGVGALLRYPVA</sequence>
<feature type="region of interest" description="Disordered" evidence="5">
    <location>
        <begin position="165"/>
        <end position="189"/>
    </location>
</feature>
<dbReference type="Gene3D" id="3.30.1330.30">
    <property type="match status" value="1"/>
</dbReference>
<proteinExistence type="inferred from homology"/>
<evidence type="ECO:0000256" key="3">
    <source>
        <dbReference type="ARBA" id="ARBA00022490"/>
    </source>
</evidence>
<dbReference type="RefSeq" id="WP_162316804.1">
    <property type="nucleotide sequence ID" value="NZ_JAHQXF010000001.1"/>
</dbReference>
<dbReference type="SUPFAM" id="SSF55315">
    <property type="entry name" value="L30e-like"/>
    <property type="match status" value="1"/>
</dbReference>
<dbReference type="Proteomes" id="UP000766550">
    <property type="component" value="Unassembled WGS sequence"/>
</dbReference>
<evidence type="ECO:0000313" key="9">
    <source>
        <dbReference type="EMBL" id="MBV0923693.1"/>
    </source>
</evidence>
<reference evidence="9 10" key="1">
    <citation type="submission" date="2021-06" db="EMBL/GenBank/DDBJ databases">
        <title>New haloarchaea isolates fom saline soil.</title>
        <authorList>
            <person name="Duran-Viseras A."/>
            <person name="Sanchez-Porro C.S."/>
            <person name="Ventosa A."/>
        </authorList>
    </citation>
    <scope>NUCLEOTIDE SEQUENCE [LARGE SCALE GENOMIC DNA]</scope>
    <source>
        <strain evidence="9 10">JCM 183640</strain>
    </source>
</reference>
<evidence type="ECO:0000313" key="10">
    <source>
        <dbReference type="Proteomes" id="UP000766550"/>
    </source>
</evidence>
<dbReference type="SUPFAM" id="SSF53137">
    <property type="entry name" value="Translational machinery components"/>
    <property type="match status" value="1"/>
</dbReference>
<evidence type="ECO:0000256" key="2">
    <source>
        <dbReference type="ARBA" id="ARBA00005326"/>
    </source>
</evidence>
<name>A0A8J7YBY9_9EURY</name>
<evidence type="ECO:0000256" key="1">
    <source>
        <dbReference type="ARBA" id="ARBA00004496"/>
    </source>
</evidence>